<evidence type="ECO:0000313" key="4">
    <source>
        <dbReference type="Proteomes" id="UP000009192"/>
    </source>
</evidence>
<dbReference type="SUPFAM" id="SSF56219">
    <property type="entry name" value="DNase I-like"/>
    <property type="match status" value="1"/>
</dbReference>
<name>A0A0Q9XT30_DROMO</name>
<dbReference type="AlphaFoldDB" id="A0A0Q9XT30"/>
<dbReference type="OrthoDB" id="1060944at2759"/>
<keyword evidence="4" id="KW-1185">Reference proteome</keyword>
<dbReference type="Pfam" id="PF14529">
    <property type="entry name" value="Exo_endo_phos_2"/>
    <property type="match status" value="1"/>
</dbReference>
<dbReference type="Gene3D" id="3.60.10.10">
    <property type="entry name" value="Endonuclease/exonuclease/phosphatase"/>
    <property type="match status" value="1"/>
</dbReference>
<dbReference type="PANTHER" id="PTHR36688">
    <property type="entry name" value="ENDO/EXONUCLEASE/PHOSPHATASE DOMAIN-CONTAINING PROTEIN"/>
    <property type="match status" value="1"/>
</dbReference>
<evidence type="ECO:0000259" key="2">
    <source>
        <dbReference type="Pfam" id="PF14529"/>
    </source>
</evidence>
<dbReference type="InterPro" id="IPR036691">
    <property type="entry name" value="Endo/exonu/phosph_ase_sf"/>
</dbReference>
<feature type="non-terminal residue" evidence="3">
    <location>
        <position position="1"/>
    </location>
</feature>
<organism evidence="3 4">
    <name type="scientific">Drosophila mojavensis</name>
    <name type="common">Fruit fly</name>
    <dbReference type="NCBI Taxonomy" id="7230"/>
    <lineage>
        <taxon>Eukaryota</taxon>
        <taxon>Metazoa</taxon>
        <taxon>Ecdysozoa</taxon>
        <taxon>Arthropoda</taxon>
        <taxon>Hexapoda</taxon>
        <taxon>Insecta</taxon>
        <taxon>Pterygota</taxon>
        <taxon>Neoptera</taxon>
        <taxon>Endopterygota</taxon>
        <taxon>Diptera</taxon>
        <taxon>Brachycera</taxon>
        <taxon>Muscomorpha</taxon>
        <taxon>Ephydroidea</taxon>
        <taxon>Drosophilidae</taxon>
        <taxon>Drosophila</taxon>
    </lineage>
</organism>
<dbReference type="GO" id="GO:0003824">
    <property type="term" value="F:catalytic activity"/>
    <property type="evidence" value="ECO:0007669"/>
    <property type="project" value="InterPro"/>
</dbReference>
<dbReference type="InterPro" id="IPR005135">
    <property type="entry name" value="Endo/exonuclease/phosphatase"/>
</dbReference>
<evidence type="ECO:0000256" key="1">
    <source>
        <dbReference type="SAM" id="MobiDB-lite"/>
    </source>
</evidence>
<feature type="region of interest" description="Disordered" evidence="1">
    <location>
        <begin position="1"/>
        <end position="34"/>
    </location>
</feature>
<feature type="region of interest" description="Disordered" evidence="1">
    <location>
        <begin position="243"/>
        <end position="265"/>
    </location>
</feature>
<accession>A0A0Q9XT30</accession>
<dbReference type="KEGG" id="dmo:Dmoj_GI14449"/>
<reference evidence="3 4" key="1">
    <citation type="journal article" date="2007" name="Nature">
        <title>Evolution of genes and genomes on the Drosophila phylogeny.</title>
        <authorList>
            <consortium name="Drosophila 12 Genomes Consortium"/>
            <person name="Clark A.G."/>
            <person name="Eisen M.B."/>
            <person name="Smith D.R."/>
            <person name="Bergman C.M."/>
            <person name="Oliver B."/>
            <person name="Markow T.A."/>
            <person name="Kaufman T.C."/>
            <person name="Kellis M."/>
            <person name="Gelbart W."/>
            <person name="Iyer V.N."/>
            <person name="Pollard D.A."/>
            <person name="Sackton T.B."/>
            <person name="Larracuente A.M."/>
            <person name="Singh N.D."/>
            <person name="Abad J.P."/>
            <person name="Abt D.N."/>
            <person name="Adryan B."/>
            <person name="Aguade M."/>
            <person name="Akashi H."/>
            <person name="Anderson W.W."/>
            <person name="Aquadro C.F."/>
            <person name="Ardell D.H."/>
            <person name="Arguello R."/>
            <person name="Artieri C.G."/>
            <person name="Barbash D.A."/>
            <person name="Barker D."/>
            <person name="Barsanti P."/>
            <person name="Batterham P."/>
            <person name="Batzoglou S."/>
            <person name="Begun D."/>
            <person name="Bhutkar A."/>
            <person name="Blanco E."/>
            <person name="Bosak S.A."/>
            <person name="Bradley R.K."/>
            <person name="Brand A.D."/>
            <person name="Brent M.R."/>
            <person name="Brooks A.N."/>
            <person name="Brown R.H."/>
            <person name="Butlin R.K."/>
            <person name="Caggese C."/>
            <person name="Calvi B.R."/>
            <person name="Bernardo de Carvalho A."/>
            <person name="Caspi A."/>
            <person name="Castrezana S."/>
            <person name="Celniker S.E."/>
            <person name="Chang J.L."/>
            <person name="Chapple C."/>
            <person name="Chatterji S."/>
            <person name="Chinwalla A."/>
            <person name="Civetta A."/>
            <person name="Clifton S.W."/>
            <person name="Comeron J.M."/>
            <person name="Costello J.C."/>
            <person name="Coyne J.A."/>
            <person name="Daub J."/>
            <person name="David R.G."/>
            <person name="Delcher A.L."/>
            <person name="Delehaunty K."/>
            <person name="Do C.B."/>
            <person name="Ebling H."/>
            <person name="Edwards K."/>
            <person name="Eickbush T."/>
            <person name="Evans J.D."/>
            <person name="Filipski A."/>
            <person name="Findeiss S."/>
            <person name="Freyhult E."/>
            <person name="Fulton L."/>
            <person name="Fulton R."/>
            <person name="Garcia A.C."/>
            <person name="Gardiner A."/>
            <person name="Garfield D.A."/>
            <person name="Garvin B.E."/>
            <person name="Gibson G."/>
            <person name="Gilbert D."/>
            <person name="Gnerre S."/>
            <person name="Godfrey J."/>
            <person name="Good R."/>
            <person name="Gotea V."/>
            <person name="Gravely B."/>
            <person name="Greenberg A.J."/>
            <person name="Griffiths-Jones S."/>
            <person name="Gross S."/>
            <person name="Guigo R."/>
            <person name="Gustafson E.A."/>
            <person name="Haerty W."/>
            <person name="Hahn M.W."/>
            <person name="Halligan D.L."/>
            <person name="Halpern A.L."/>
            <person name="Halter G.M."/>
            <person name="Han M.V."/>
            <person name="Heger A."/>
            <person name="Hillier L."/>
            <person name="Hinrichs A.S."/>
            <person name="Holmes I."/>
            <person name="Hoskins R.A."/>
            <person name="Hubisz M.J."/>
            <person name="Hultmark D."/>
            <person name="Huntley M.A."/>
            <person name="Jaffe D.B."/>
            <person name="Jagadeeshan S."/>
            <person name="Jeck W.R."/>
            <person name="Johnson J."/>
            <person name="Jones C.D."/>
            <person name="Jordan W.C."/>
            <person name="Karpen G.H."/>
            <person name="Kataoka E."/>
            <person name="Keightley P.D."/>
            <person name="Kheradpour P."/>
            <person name="Kirkness E.F."/>
            <person name="Koerich L.B."/>
            <person name="Kristiansen K."/>
            <person name="Kudrna D."/>
            <person name="Kulathinal R.J."/>
            <person name="Kumar S."/>
            <person name="Kwok R."/>
            <person name="Lander E."/>
            <person name="Langley C.H."/>
            <person name="Lapoint R."/>
            <person name="Lazzaro B.P."/>
            <person name="Lee S.J."/>
            <person name="Levesque L."/>
            <person name="Li R."/>
            <person name="Lin C.F."/>
            <person name="Lin M.F."/>
            <person name="Lindblad-Toh K."/>
            <person name="Llopart A."/>
            <person name="Long M."/>
            <person name="Low L."/>
            <person name="Lozovsky E."/>
            <person name="Lu J."/>
            <person name="Luo M."/>
            <person name="Machado C.A."/>
            <person name="Makalowski W."/>
            <person name="Marzo M."/>
            <person name="Matsuda M."/>
            <person name="Matzkin L."/>
            <person name="McAllister B."/>
            <person name="McBride C.S."/>
            <person name="McKernan B."/>
            <person name="McKernan K."/>
            <person name="Mendez-Lago M."/>
            <person name="Minx P."/>
            <person name="Mollenhauer M.U."/>
            <person name="Montooth K."/>
            <person name="Mount S.M."/>
            <person name="Mu X."/>
            <person name="Myers E."/>
            <person name="Negre B."/>
            <person name="Newfeld S."/>
            <person name="Nielsen R."/>
            <person name="Noor M.A."/>
            <person name="O'Grady P."/>
            <person name="Pachter L."/>
            <person name="Papaceit M."/>
            <person name="Parisi M.J."/>
            <person name="Parisi M."/>
            <person name="Parts L."/>
            <person name="Pedersen J.S."/>
            <person name="Pesole G."/>
            <person name="Phillippy A.M."/>
            <person name="Ponting C.P."/>
            <person name="Pop M."/>
            <person name="Porcelli D."/>
            <person name="Powell J.R."/>
            <person name="Prohaska S."/>
            <person name="Pruitt K."/>
            <person name="Puig M."/>
            <person name="Quesneville H."/>
            <person name="Ram K.R."/>
            <person name="Rand D."/>
            <person name="Rasmussen M.D."/>
            <person name="Reed L.K."/>
            <person name="Reenan R."/>
            <person name="Reily A."/>
            <person name="Remington K.A."/>
            <person name="Rieger T.T."/>
            <person name="Ritchie M.G."/>
            <person name="Robin C."/>
            <person name="Rogers Y.H."/>
            <person name="Rohde C."/>
            <person name="Rozas J."/>
            <person name="Rubenfield M.J."/>
            <person name="Ruiz A."/>
            <person name="Russo S."/>
            <person name="Salzberg S.L."/>
            <person name="Sanchez-Gracia A."/>
            <person name="Saranga D.J."/>
            <person name="Sato H."/>
            <person name="Schaeffer S.W."/>
            <person name="Schatz M.C."/>
            <person name="Schlenke T."/>
            <person name="Schwartz R."/>
            <person name="Segarra C."/>
            <person name="Singh R.S."/>
            <person name="Sirot L."/>
            <person name="Sirota M."/>
            <person name="Sisneros N.B."/>
            <person name="Smith C.D."/>
            <person name="Smith T.F."/>
            <person name="Spieth J."/>
            <person name="Stage D.E."/>
            <person name="Stark A."/>
            <person name="Stephan W."/>
            <person name="Strausberg R.L."/>
            <person name="Strempel S."/>
            <person name="Sturgill D."/>
            <person name="Sutton G."/>
            <person name="Sutton G.G."/>
            <person name="Tao W."/>
            <person name="Teichmann S."/>
            <person name="Tobari Y.N."/>
            <person name="Tomimura Y."/>
            <person name="Tsolas J.M."/>
            <person name="Valente V.L."/>
            <person name="Venter E."/>
            <person name="Venter J.C."/>
            <person name="Vicario S."/>
            <person name="Vieira F.G."/>
            <person name="Vilella A.J."/>
            <person name="Villasante A."/>
            <person name="Walenz B."/>
            <person name="Wang J."/>
            <person name="Wasserman M."/>
            <person name="Watts T."/>
            <person name="Wilson D."/>
            <person name="Wilson R.K."/>
            <person name="Wing R.A."/>
            <person name="Wolfner M.F."/>
            <person name="Wong A."/>
            <person name="Wong G.K."/>
            <person name="Wu C.I."/>
            <person name="Wu G."/>
            <person name="Yamamoto D."/>
            <person name="Yang H.P."/>
            <person name="Yang S.P."/>
            <person name="Yorke J.A."/>
            <person name="Yoshida K."/>
            <person name="Zdobnov E."/>
            <person name="Zhang P."/>
            <person name="Zhang Y."/>
            <person name="Zimin A.V."/>
            <person name="Baldwin J."/>
            <person name="Abdouelleil A."/>
            <person name="Abdulkadir J."/>
            <person name="Abebe A."/>
            <person name="Abera B."/>
            <person name="Abreu J."/>
            <person name="Acer S.C."/>
            <person name="Aftuck L."/>
            <person name="Alexander A."/>
            <person name="An P."/>
            <person name="Anderson E."/>
            <person name="Anderson S."/>
            <person name="Arachi H."/>
            <person name="Azer M."/>
            <person name="Bachantsang P."/>
            <person name="Barry A."/>
            <person name="Bayul T."/>
            <person name="Berlin A."/>
            <person name="Bessette D."/>
            <person name="Bloom T."/>
            <person name="Blye J."/>
            <person name="Boguslavskiy L."/>
            <person name="Bonnet C."/>
            <person name="Boukhgalter B."/>
            <person name="Bourzgui I."/>
            <person name="Brown A."/>
            <person name="Cahill P."/>
            <person name="Channer S."/>
            <person name="Cheshatsang Y."/>
            <person name="Chuda L."/>
            <person name="Citroen M."/>
            <person name="Collymore A."/>
            <person name="Cooke P."/>
            <person name="Costello M."/>
            <person name="D'Aco K."/>
            <person name="Daza R."/>
            <person name="De Haan G."/>
            <person name="DeGray S."/>
            <person name="DeMaso C."/>
            <person name="Dhargay N."/>
            <person name="Dooley K."/>
            <person name="Dooley E."/>
            <person name="Doricent M."/>
            <person name="Dorje P."/>
            <person name="Dorjee K."/>
            <person name="Dupes A."/>
            <person name="Elong R."/>
            <person name="Falk J."/>
            <person name="Farina A."/>
            <person name="Faro S."/>
            <person name="Ferguson D."/>
            <person name="Fisher S."/>
            <person name="Foley C.D."/>
            <person name="Franke A."/>
            <person name="Friedrich D."/>
            <person name="Gadbois L."/>
            <person name="Gearin G."/>
            <person name="Gearin C.R."/>
            <person name="Giannoukos G."/>
            <person name="Goode T."/>
            <person name="Graham J."/>
            <person name="Grandbois E."/>
            <person name="Grewal S."/>
            <person name="Gyaltsen K."/>
            <person name="Hafez N."/>
            <person name="Hagos B."/>
            <person name="Hall J."/>
            <person name="Henson C."/>
            <person name="Hollinger A."/>
            <person name="Honan T."/>
            <person name="Huard M.D."/>
            <person name="Hughes L."/>
            <person name="Hurhula B."/>
            <person name="Husby M.E."/>
            <person name="Kamat A."/>
            <person name="Kanga B."/>
            <person name="Kashin S."/>
            <person name="Khazanovich D."/>
            <person name="Kisner P."/>
            <person name="Lance K."/>
            <person name="Lara M."/>
            <person name="Lee W."/>
            <person name="Lennon N."/>
            <person name="Letendre F."/>
            <person name="LeVine R."/>
            <person name="Lipovsky A."/>
            <person name="Liu X."/>
            <person name="Liu J."/>
            <person name="Liu S."/>
            <person name="Lokyitsang T."/>
            <person name="Lokyitsang Y."/>
            <person name="Lubonja R."/>
            <person name="Lui A."/>
            <person name="MacDonald P."/>
            <person name="Magnisalis V."/>
            <person name="Maru K."/>
            <person name="Matthews C."/>
            <person name="McCusker W."/>
            <person name="McDonough S."/>
            <person name="Mehta T."/>
            <person name="Meldrim J."/>
            <person name="Meneus L."/>
            <person name="Mihai O."/>
            <person name="Mihalev A."/>
            <person name="Mihova T."/>
            <person name="Mittelman R."/>
            <person name="Mlenga V."/>
            <person name="Montmayeur A."/>
            <person name="Mulrain L."/>
            <person name="Navidi A."/>
            <person name="Naylor J."/>
            <person name="Negash T."/>
            <person name="Nguyen T."/>
            <person name="Nguyen N."/>
            <person name="Nicol R."/>
            <person name="Norbu C."/>
            <person name="Norbu N."/>
            <person name="Novod N."/>
            <person name="O'Neill B."/>
            <person name="Osman S."/>
            <person name="Markiewicz E."/>
            <person name="Oyono O.L."/>
            <person name="Patti C."/>
            <person name="Phunkhang P."/>
            <person name="Pierre F."/>
            <person name="Priest M."/>
            <person name="Raghuraman S."/>
            <person name="Rege F."/>
            <person name="Reyes R."/>
            <person name="Rise C."/>
            <person name="Rogov P."/>
            <person name="Ross K."/>
            <person name="Ryan E."/>
            <person name="Settipalli S."/>
            <person name="Shea T."/>
            <person name="Sherpa N."/>
            <person name="Shi L."/>
            <person name="Shih D."/>
            <person name="Sparrow T."/>
            <person name="Spaulding J."/>
            <person name="Stalker J."/>
            <person name="Stange-Thomann N."/>
            <person name="Stavropoulos S."/>
            <person name="Stone C."/>
            <person name="Strader C."/>
            <person name="Tesfaye S."/>
            <person name="Thomson T."/>
            <person name="Thoulutsang Y."/>
            <person name="Thoulutsang D."/>
            <person name="Topham K."/>
            <person name="Topping I."/>
            <person name="Tsamla T."/>
            <person name="Vassiliev H."/>
            <person name="Vo A."/>
            <person name="Wangchuk T."/>
            <person name="Wangdi T."/>
            <person name="Weiand M."/>
            <person name="Wilkinson J."/>
            <person name="Wilson A."/>
            <person name="Yadav S."/>
            <person name="Young G."/>
            <person name="Yu Q."/>
            <person name="Zembek L."/>
            <person name="Zhong D."/>
            <person name="Zimmer A."/>
            <person name="Zwirko Z."/>
            <person name="Jaffe D.B."/>
            <person name="Alvarez P."/>
            <person name="Brockman W."/>
            <person name="Butler J."/>
            <person name="Chin C."/>
            <person name="Gnerre S."/>
            <person name="Grabherr M."/>
            <person name="Kleber M."/>
            <person name="Mauceli E."/>
            <person name="MacCallum I."/>
        </authorList>
    </citation>
    <scope>NUCLEOTIDE SEQUENCE [LARGE SCALE GENOMIC DNA]</scope>
    <source>
        <strain evidence="4">Tucson 15081-1352.22</strain>
    </source>
</reference>
<feature type="region of interest" description="Disordered" evidence="1">
    <location>
        <begin position="112"/>
        <end position="138"/>
    </location>
</feature>
<gene>
    <name evidence="3" type="primary">Dmoj\GI14449</name>
    <name evidence="3" type="ORF">Dmoj_GI14449</name>
</gene>
<dbReference type="PANTHER" id="PTHR36688:SF2">
    <property type="entry name" value="ENDONUCLEASE_EXONUCLEASE_PHOSPHATASE DOMAIN-CONTAINING PROTEIN"/>
    <property type="match status" value="1"/>
</dbReference>
<dbReference type="InParanoid" id="A0A0Q9XT30"/>
<dbReference type="EMBL" id="CH933815">
    <property type="protein sequence ID" value="KRG07543.1"/>
    <property type="molecule type" value="Genomic_DNA"/>
</dbReference>
<evidence type="ECO:0000313" key="3">
    <source>
        <dbReference type="EMBL" id="KRG07543.1"/>
    </source>
</evidence>
<protein>
    <recommendedName>
        <fullName evidence="2">Endonuclease/exonuclease/phosphatase domain-containing protein</fullName>
    </recommendedName>
</protein>
<feature type="region of interest" description="Disordered" evidence="1">
    <location>
        <begin position="278"/>
        <end position="315"/>
    </location>
</feature>
<dbReference type="Proteomes" id="UP000009192">
    <property type="component" value="Unassembled WGS sequence"/>
</dbReference>
<dbReference type="CDD" id="cd09077">
    <property type="entry name" value="R1-I-EN"/>
    <property type="match status" value="1"/>
</dbReference>
<dbReference type="eggNOG" id="KOG4579">
    <property type="taxonomic scope" value="Eukaryota"/>
</dbReference>
<dbReference type="InterPro" id="IPR052560">
    <property type="entry name" value="RdDP_mobile_element"/>
</dbReference>
<sequence>NGNGNGNVNGNNPINRDNVEADSNSSATNELGLDTETDPRIARIGGIVTFSPIAGHGVIRVVRRCEDAKENHKLDSGLESEPLKMEFRKTPITKKTISGTPLEESEARFTDPRLGFGKSSKMQRSPVAQAPRSVEETPKTAAAEVGVPNTVAEAVISPRHEYMLKLRAEEEDAILKCRQALRRIKTAVAKQKNISLDVKSGVSDLDELLDILGHCRNSWKKLEAEATKQKQLEPAAEARILETVETPTIQKRQAPSPLESESGKKLCKGQQNLWQKVTRKGTLKQRAEKTTSAPAEKPKVVKQPAKKEKKKPPRSEAVLIKLESGQSYVDVLRNIRSTIQQDEKANVRGIRKTRSGALLVELSRGEKLHPELVEKLKATVKKTATVAELKPTATVEIRDLDSLTVESEVAEAVRQVLDNSSVDLRIKVTAPNSREQIVAEHAIDVVIISEQYKRKENGVWLEDDTKTAAIWIPSSSGQQPLESKMGNCYVYARFREVAVVSCYLTPSDDISTFQNKLDAIEDLLVDRRQPFIVAGDLNARAVDWGMSSTNSRGRKIMDMAARSGLVVANLGSRPTFHRPGCEGTIPDVTFGSEHIVDRIKDWKILDDFTGSDHEYISYDFQNTSQQNHPSYSRKTSHRWDISKVDTGKLLAELDRQERQFDGTLTSKQVGERSLTAMERACNVSMPKTHSKHGGRRQAYWWNHDIAEKRKVCIQCRRRLTRARRSGNFTTEALAAKIARKELSIAITRSKHDKWKELCKDINKDPWGLGYKIVMKKLRNYGAVPNVDDDTMDHIVETLFPAHIHEAHERAPVELDGSVPDFTEKELNIAALSLKNKKAPGPDNIPAEILKVIASGRLTFLLRIYDDILRLEMPEDTFLIGYADDIAAVITARNTIEAQKRLTQVMIRTQTWLSSRGLELATHKTELLLFTGKQIPTEIEMRVSGNLIRTQRTVNYLGVRLDSKLTFWEQLKYATRKTATATGSLSRLMANVDGPTAGKRRLLMEATNAILLYGSEVWADTLEANVRRKPMLAVQRRAALRITSAYRTVSGAAVTVIAAVIPVDLLAQERKKIWNLRQRGEFSKHAAKSIRQQTIVSWKARWSCESCIYCENAMDDAEHTFFNCERWSEERIDLAETVGEVKVETLVQQMCSSIDAWKKVYDFAEKVLRRKKYDLDAGTQRATLI</sequence>
<feature type="domain" description="Endonuclease/exonuclease/phosphatase" evidence="2">
    <location>
        <begin position="498"/>
        <end position="616"/>
    </location>
</feature>
<proteinExistence type="predicted"/>